<dbReference type="RefSeq" id="WP_091596758.1">
    <property type="nucleotide sequence ID" value="NZ_JFBM01000030.1"/>
</dbReference>
<dbReference type="AlphaFoldDB" id="A0A2P2FM04"/>
<evidence type="ECO:0000256" key="1">
    <source>
        <dbReference type="SAM" id="Phobius"/>
    </source>
</evidence>
<keyword evidence="1" id="KW-0472">Membrane</keyword>
<sequence>MSRYPLRIAGSIVGALTAIVSGLVGSGLITTDQGNATTGVITGLVTLLAAFGVVISAERKVTPLVDPRTRQGAPLVPAETAGDTLYRAAESRETGRA</sequence>
<evidence type="ECO:0000313" key="2">
    <source>
        <dbReference type="EMBL" id="KFU77756.1"/>
    </source>
</evidence>
<protein>
    <submittedName>
        <fullName evidence="2">Uncharacterized protein</fullName>
    </submittedName>
</protein>
<keyword evidence="1" id="KW-1133">Transmembrane helix</keyword>
<accession>A0A2P2FM04</accession>
<name>A0A2P2FM04_AMYLU</name>
<keyword evidence="1" id="KW-0812">Transmembrane</keyword>
<feature type="transmembrane region" description="Helical" evidence="1">
    <location>
        <begin position="36"/>
        <end position="55"/>
    </location>
</feature>
<evidence type="ECO:0000313" key="3">
    <source>
        <dbReference type="Proteomes" id="UP000256220"/>
    </source>
</evidence>
<gene>
    <name evidence="2" type="ORF">BB31_29245</name>
</gene>
<comment type="caution">
    <text evidence="2">The sequence shown here is derived from an EMBL/GenBank/DDBJ whole genome shotgun (WGS) entry which is preliminary data.</text>
</comment>
<reference evidence="2 3" key="1">
    <citation type="journal article" date="2014" name="Genome Announc.">
        <title>Draft Genome Sequence of Amycolatopsis lurida NRRL 2430, Producer of the Glycopeptide Family Antibiotic Ristocetin.</title>
        <authorList>
            <person name="Kwun M.J."/>
            <person name="Hong H.J."/>
        </authorList>
    </citation>
    <scope>NUCLEOTIDE SEQUENCE [LARGE SCALE GENOMIC DNA]</scope>
    <source>
        <strain evidence="2 3">NRRL 2430</strain>
    </source>
</reference>
<feature type="transmembrane region" description="Helical" evidence="1">
    <location>
        <begin position="12"/>
        <end position="30"/>
    </location>
</feature>
<keyword evidence="3" id="KW-1185">Reference proteome</keyword>
<dbReference type="EMBL" id="JFBM01000030">
    <property type="protein sequence ID" value="KFU77756.1"/>
    <property type="molecule type" value="Genomic_DNA"/>
</dbReference>
<organism evidence="2 3">
    <name type="scientific">Amycolatopsis lurida NRRL 2430</name>
    <dbReference type="NCBI Taxonomy" id="1460371"/>
    <lineage>
        <taxon>Bacteria</taxon>
        <taxon>Bacillati</taxon>
        <taxon>Actinomycetota</taxon>
        <taxon>Actinomycetes</taxon>
        <taxon>Pseudonocardiales</taxon>
        <taxon>Pseudonocardiaceae</taxon>
        <taxon>Amycolatopsis</taxon>
    </lineage>
</organism>
<proteinExistence type="predicted"/>
<dbReference type="Proteomes" id="UP000256220">
    <property type="component" value="Unassembled WGS sequence"/>
</dbReference>